<accession>A0A0S4JVN7</accession>
<dbReference type="EMBL" id="CYKH01002074">
    <property type="protein sequence ID" value="CUG92644.1"/>
    <property type="molecule type" value="Genomic_DNA"/>
</dbReference>
<dbReference type="OrthoDB" id="1877432at2759"/>
<keyword evidence="4" id="KW-1185">Reference proteome</keyword>
<keyword evidence="1" id="KW-0677">Repeat</keyword>
<dbReference type="PROSITE" id="PS51257">
    <property type="entry name" value="PROKAR_LIPOPROTEIN"/>
    <property type="match status" value="1"/>
</dbReference>
<dbReference type="InterPro" id="IPR053213">
    <property type="entry name" value="RLP29"/>
</dbReference>
<evidence type="ECO:0000256" key="1">
    <source>
        <dbReference type="ARBA" id="ARBA00022737"/>
    </source>
</evidence>
<feature type="signal peptide" evidence="2">
    <location>
        <begin position="1"/>
        <end position="24"/>
    </location>
</feature>
<evidence type="ECO:0000313" key="3">
    <source>
        <dbReference type="EMBL" id="CUG92644.1"/>
    </source>
</evidence>
<dbReference type="AlphaFoldDB" id="A0A0S4JVN7"/>
<evidence type="ECO:0000313" key="4">
    <source>
        <dbReference type="Proteomes" id="UP000051952"/>
    </source>
</evidence>
<keyword evidence="2" id="KW-0732">Signal</keyword>
<dbReference type="Proteomes" id="UP000051952">
    <property type="component" value="Unassembled WGS sequence"/>
</dbReference>
<protein>
    <submittedName>
        <fullName evidence="3">GP46-like surface antigen, putative</fullName>
    </submittedName>
</protein>
<evidence type="ECO:0000256" key="2">
    <source>
        <dbReference type="SAM" id="SignalP"/>
    </source>
</evidence>
<gene>
    <name evidence="3" type="ORF">BSAL_38645</name>
</gene>
<dbReference type="InterPro" id="IPR032675">
    <property type="entry name" value="LRR_dom_sf"/>
</dbReference>
<sequence>MMHRTFVTMIAVVVAACLFHVASADWLGLNFNPFFDFNRQSTALIKFYEETQGATKWPNQFRGGWASQTPCAWDGNERAHPAPWGTRCVTGGWHQPPPRGDGGLLFLEHYSGFAEGPVPREFDAFQMTDVIGLGHNKLNGPIWDTQYHTFLHRLDLAHNQMSGTLPDNFMKRNTIHCELVNLYDNQFTGSIPAIINTLKPLTAFLLGKNQFSGTVPDISNLKRLRHLDLGDNQFSGTIGPWLKELDNLAWLFLQNNQFTGTLPELPPRVSRVLIGQNKWTGRIPESYGSLGYLRVFNCTGCQLECPTPNFLQHVYFSTHCKTPKW</sequence>
<dbReference type="VEuPathDB" id="TriTrypDB:BSAL_38645"/>
<dbReference type="Gene3D" id="3.80.10.10">
    <property type="entry name" value="Ribonuclease Inhibitor"/>
    <property type="match status" value="1"/>
</dbReference>
<feature type="chain" id="PRO_5006622789" evidence="2">
    <location>
        <begin position="25"/>
        <end position="325"/>
    </location>
</feature>
<dbReference type="PANTHER" id="PTHR48009">
    <property type="entry name" value="LEUCINE-RICH REPEAT (LRR) FAMILY PROTEIN"/>
    <property type="match status" value="1"/>
</dbReference>
<name>A0A0S4JVN7_BODSA</name>
<reference evidence="4" key="1">
    <citation type="submission" date="2015-09" db="EMBL/GenBank/DDBJ databases">
        <authorList>
            <consortium name="Pathogen Informatics"/>
        </authorList>
    </citation>
    <scope>NUCLEOTIDE SEQUENCE [LARGE SCALE GENOMIC DNA]</scope>
    <source>
        <strain evidence="4">Lake Konstanz</strain>
    </source>
</reference>
<proteinExistence type="predicted"/>
<dbReference type="InterPro" id="IPR001611">
    <property type="entry name" value="Leu-rich_rpt"/>
</dbReference>
<dbReference type="FunFam" id="3.80.10.10:FF:000383">
    <property type="entry name" value="Leucine-rich repeat receptor protein kinase EMS1"/>
    <property type="match status" value="1"/>
</dbReference>
<dbReference type="PANTHER" id="PTHR48009:SF7">
    <property type="entry name" value="LEUCINE-RICH REPEAT (LRR) FAMILY PROTEIN"/>
    <property type="match status" value="1"/>
</dbReference>
<dbReference type="Pfam" id="PF00560">
    <property type="entry name" value="LRR_1"/>
    <property type="match status" value="3"/>
</dbReference>
<dbReference type="SUPFAM" id="SSF52058">
    <property type="entry name" value="L domain-like"/>
    <property type="match status" value="1"/>
</dbReference>
<organism evidence="3 4">
    <name type="scientific">Bodo saltans</name>
    <name type="common">Flagellated protozoan</name>
    <dbReference type="NCBI Taxonomy" id="75058"/>
    <lineage>
        <taxon>Eukaryota</taxon>
        <taxon>Discoba</taxon>
        <taxon>Euglenozoa</taxon>
        <taxon>Kinetoplastea</taxon>
        <taxon>Metakinetoplastina</taxon>
        <taxon>Eubodonida</taxon>
        <taxon>Bodonidae</taxon>
        <taxon>Bodo</taxon>
    </lineage>
</organism>